<dbReference type="EMBL" id="JAPHAV010000001">
    <property type="protein sequence ID" value="MCX2695450.1"/>
    <property type="molecule type" value="Genomic_DNA"/>
</dbReference>
<sequence>MAATTKKSDNAFMDDLKQGGSMSRLAVFWAAISRLLMIDKLFLADMKRVAFYLLIFCNLPFNKPPQRAANFCLMGP</sequence>
<dbReference type="RefSeq" id="WP_265982619.1">
    <property type="nucleotide sequence ID" value="NZ_JAPHAV010000001.1"/>
</dbReference>
<evidence type="ECO:0000313" key="2">
    <source>
        <dbReference type="EMBL" id="MCX2695450.1"/>
    </source>
</evidence>
<dbReference type="Proteomes" id="UP001301216">
    <property type="component" value="Unassembled WGS sequence"/>
</dbReference>
<keyword evidence="1" id="KW-0812">Transmembrane</keyword>
<comment type="caution">
    <text evidence="2">The sequence shown here is derived from an EMBL/GenBank/DDBJ whole genome shotgun (WGS) entry which is preliminary data.</text>
</comment>
<name>A0ABT3QIM5_9HYPH</name>
<feature type="transmembrane region" description="Helical" evidence="1">
    <location>
        <begin position="20"/>
        <end position="38"/>
    </location>
</feature>
<accession>A0ABT3QIM5</accession>
<keyword evidence="3" id="KW-1185">Reference proteome</keyword>
<organism evidence="2 3">
    <name type="scientific">Ochrobactrum chromiisoli</name>
    <dbReference type="NCBI Taxonomy" id="2993941"/>
    <lineage>
        <taxon>Bacteria</taxon>
        <taxon>Pseudomonadati</taxon>
        <taxon>Pseudomonadota</taxon>
        <taxon>Alphaproteobacteria</taxon>
        <taxon>Hyphomicrobiales</taxon>
        <taxon>Brucellaceae</taxon>
        <taxon>Brucella/Ochrobactrum group</taxon>
        <taxon>Ochrobactrum</taxon>
    </lineage>
</organism>
<proteinExistence type="predicted"/>
<protein>
    <submittedName>
        <fullName evidence="2">Uncharacterized protein</fullName>
    </submittedName>
</protein>
<keyword evidence="1" id="KW-1133">Transmembrane helix</keyword>
<evidence type="ECO:0000256" key="1">
    <source>
        <dbReference type="SAM" id="Phobius"/>
    </source>
</evidence>
<evidence type="ECO:0000313" key="3">
    <source>
        <dbReference type="Proteomes" id="UP001301216"/>
    </source>
</evidence>
<reference evidence="2 3" key="1">
    <citation type="submission" date="2022-11" db="EMBL/GenBank/DDBJ databases">
        <title>Brucella sp. YY2X, whole genome shotgun sequencing project.</title>
        <authorList>
            <person name="Yang Y."/>
        </authorList>
    </citation>
    <scope>NUCLEOTIDE SEQUENCE [LARGE SCALE GENOMIC DNA]</scope>
    <source>
        <strain evidence="2 3">YY2X</strain>
    </source>
</reference>
<keyword evidence="1" id="KW-0472">Membrane</keyword>
<gene>
    <name evidence="2" type="ORF">OPR82_01500</name>
</gene>